<reference evidence="2 3" key="1">
    <citation type="submission" date="2020-02" db="EMBL/GenBank/DDBJ databases">
        <authorList>
            <person name="Ferguson B K."/>
        </authorList>
    </citation>
    <scope>NUCLEOTIDE SEQUENCE [LARGE SCALE GENOMIC DNA]</scope>
</reference>
<sequence length="78" mass="8702">MIRQTTSSCFDSIAMNGDQPSPAKLYGKPFLFLRPVVAMGAVNQRRRKAFHPLAGCFEHGGLRTTDEILFRNTSENNS</sequence>
<evidence type="ECO:0000313" key="1">
    <source>
        <dbReference type="EMBL" id="CAB0016104.1"/>
    </source>
</evidence>
<dbReference type="AlphaFoldDB" id="A0A6H5HFH9"/>
<evidence type="ECO:0000313" key="2">
    <source>
        <dbReference type="EMBL" id="CAB0016106.1"/>
    </source>
</evidence>
<protein>
    <submittedName>
        <fullName evidence="2">Uncharacterized protein</fullName>
    </submittedName>
</protein>
<dbReference type="EMBL" id="CADCXU010029963">
    <property type="protein sequence ID" value="CAB0016104.1"/>
    <property type="molecule type" value="Genomic_DNA"/>
</dbReference>
<gene>
    <name evidence="1" type="ORF">NTEN_LOCUS20411</name>
    <name evidence="2" type="ORF">NTEN_LOCUS20413</name>
</gene>
<evidence type="ECO:0000313" key="3">
    <source>
        <dbReference type="Proteomes" id="UP000479000"/>
    </source>
</evidence>
<dbReference type="EMBL" id="CADCXU010029964">
    <property type="protein sequence ID" value="CAB0016106.1"/>
    <property type="molecule type" value="Genomic_DNA"/>
</dbReference>
<accession>A0A6H5HFH9</accession>
<organism evidence="2 3">
    <name type="scientific">Nesidiocoris tenuis</name>
    <dbReference type="NCBI Taxonomy" id="355587"/>
    <lineage>
        <taxon>Eukaryota</taxon>
        <taxon>Metazoa</taxon>
        <taxon>Ecdysozoa</taxon>
        <taxon>Arthropoda</taxon>
        <taxon>Hexapoda</taxon>
        <taxon>Insecta</taxon>
        <taxon>Pterygota</taxon>
        <taxon>Neoptera</taxon>
        <taxon>Paraneoptera</taxon>
        <taxon>Hemiptera</taxon>
        <taxon>Heteroptera</taxon>
        <taxon>Panheteroptera</taxon>
        <taxon>Cimicomorpha</taxon>
        <taxon>Miridae</taxon>
        <taxon>Dicyphina</taxon>
        <taxon>Nesidiocoris</taxon>
    </lineage>
</organism>
<name>A0A6H5HFH9_9HEMI</name>
<dbReference type="Proteomes" id="UP000479000">
    <property type="component" value="Unassembled WGS sequence"/>
</dbReference>
<proteinExistence type="predicted"/>
<keyword evidence="3" id="KW-1185">Reference proteome</keyword>